<dbReference type="Gene3D" id="3.90.226.10">
    <property type="entry name" value="2-enoyl-CoA Hydratase, Chain A, domain 1"/>
    <property type="match status" value="1"/>
</dbReference>
<dbReference type="OrthoDB" id="7059145at2"/>
<comment type="caution">
    <text evidence="1">The sequence shown here is derived from an EMBL/GenBank/DDBJ whole genome shotgun (WGS) entry which is preliminary data.</text>
</comment>
<protein>
    <submittedName>
        <fullName evidence="1">Peptidase S14</fullName>
    </submittedName>
</protein>
<sequence>MTDTIDRNAVLAAPQLRLVGSVDEAMYNEFRNQLSAAPEDGPLVIALTTLGGNPEVARAMGDDVRLLRETGREVIFLGKAAVYSAGATFMASFPVHARFLTKGATLMVHERQITRTINLSGPLKSCIAQLKAALNEIEQSIVIEEQGFSNFVDGSDVAFEELRDRAPNNWYIPCDEARDRGLIAEVI</sequence>
<dbReference type="Proteomes" id="UP000430272">
    <property type="component" value="Unassembled WGS sequence"/>
</dbReference>
<keyword evidence="2" id="KW-1185">Reference proteome</keyword>
<dbReference type="Pfam" id="PF00574">
    <property type="entry name" value="CLP_protease"/>
    <property type="match status" value="1"/>
</dbReference>
<dbReference type="RefSeq" id="WP_160660405.1">
    <property type="nucleotide sequence ID" value="NZ_BAABDV010000001.1"/>
</dbReference>
<reference evidence="1 2" key="1">
    <citation type="submission" date="2019-12" db="EMBL/GenBank/DDBJ databases">
        <title>Genomic-based taxomic classification of the family Erythrobacteraceae.</title>
        <authorList>
            <person name="Xu L."/>
        </authorList>
    </citation>
    <scope>NUCLEOTIDE SEQUENCE [LARGE SCALE GENOMIC DNA]</scope>
    <source>
        <strain evidence="1 2">JCM 17468</strain>
    </source>
</reference>
<dbReference type="AlphaFoldDB" id="A0A844Y995"/>
<evidence type="ECO:0000313" key="1">
    <source>
        <dbReference type="EMBL" id="MXO53562.1"/>
    </source>
</evidence>
<organism evidence="1 2">
    <name type="scientific">Qipengyuania pelagi</name>
    <dbReference type="NCBI Taxonomy" id="994320"/>
    <lineage>
        <taxon>Bacteria</taxon>
        <taxon>Pseudomonadati</taxon>
        <taxon>Pseudomonadota</taxon>
        <taxon>Alphaproteobacteria</taxon>
        <taxon>Sphingomonadales</taxon>
        <taxon>Erythrobacteraceae</taxon>
        <taxon>Qipengyuania</taxon>
    </lineage>
</organism>
<proteinExistence type="predicted"/>
<dbReference type="EMBL" id="WTYD01000001">
    <property type="protein sequence ID" value="MXO53562.1"/>
    <property type="molecule type" value="Genomic_DNA"/>
</dbReference>
<dbReference type="SUPFAM" id="SSF52096">
    <property type="entry name" value="ClpP/crotonase"/>
    <property type="match status" value="1"/>
</dbReference>
<name>A0A844Y995_9SPHN</name>
<evidence type="ECO:0000313" key="2">
    <source>
        <dbReference type="Proteomes" id="UP000430272"/>
    </source>
</evidence>
<dbReference type="InterPro" id="IPR023562">
    <property type="entry name" value="ClpP/TepA"/>
</dbReference>
<dbReference type="InterPro" id="IPR029045">
    <property type="entry name" value="ClpP/crotonase-like_dom_sf"/>
</dbReference>
<accession>A0A844Y995</accession>
<gene>
    <name evidence="1" type="ORF">GRI47_05995</name>
</gene>